<gene>
    <name evidence="8" type="ORF">KUF71_000614</name>
</gene>
<comment type="caution">
    <text evidence="8">The sequence shown here is derived from an EMBL/GenBank/DDBJ whole genome shotgun (WGS) entry which is preliminary data.</text>
</comment>
<dbReference type="GO" id="GO:0032045">
    <property type="term" value="C:guanyl-nucleotide exchange factor complex"/>
    <property type="evidence" value="ECO:0007669"/>
    <property type="project" value="TreeGrafter"/>
</dbReference>
<name>A0AAE1GTX3_9NEOP</name>
<dbReference type="PANTHER" id="PTHR31334:SF1">
    <property type="entry name" value="GUANINE NUCLEOTIDE EXCHANGE PROTEIN SMCR8"/>
    <property type="match status" value="1"/>
</dbReference>
<reference evidence="8" key="1">
    <citation type="submission" date="2021-07" db="EMBL/GenBank/DDBJ databases">
        <authorList>
            <person name="Catto M.A."/>
            <person name="Jacobson A."/>
            <person name="Kennedy G."/>
            <person name="Labadie P."/>
            <person name="Hunt B.G."/>
            <person name="Srinivasan R."/>
        </authorList>
    </citation>
    <scope>NUCLEOTIDE SEQUENCE</scope>
    <source>
        <strain evidence="8">PL_HMW_Pooled</strain>
        <tissue evidence="8">Head</tissue>
    </source>
</reference>
<feature type="domain" description="UDENN FLCN/SMCR8-type" evidence="7">
    <location>
        <begin position="43"/>
        <end position="759"/>
    </location>
</feature>
<dbReference type="AlphaFoldDB" id="A0AAE1GTX3"/>
<feature type="compositionally biased region" description="Polar residues" evidence="6">
    <location>
        <begin position="449"/>
        <end position="458"/>
    </location>
</feature>
<proteinExistence type="inferred from homology"/>
<dbReference type="InterPro" id="IPR037521">
    <property type="entry name" value="FLCN/SMCR8_DENN"/>
</dbReference>
<dbReference type="EMBL" id="JAHWGI010000070">
    <property type="protein sequence ID" value="KAK3908731.1"/>
    <property type="molecule type" value="Genomic_DNA"/>
</dbReference>
<dbReference type="Pfam" id="PF11704">
    <property type="entry name" value="Folliculin"/>
    <property type="match status" value="1"/>
</dbReference>
<evidence type="ECO:0000313" key="8">
    <source>
        <dbReference type="EMBL" id="KAK3908731.1"/>
    </source>
</evidence>
<comment type="subcellular location">
    <subcellularLocation>
        <location evidence="1">Cytoplasm</location>
    </subcellularLocation>
</comment>
<organism evidence="8 9">
    <name type="scientific">Frankliniella fusca</name>
    <dbReference type="NCBI Taxonomy" id="407009"/>
    <lineage>
        <taxon>Eukaryota</taxon>
        <taxon>Metazoa</taxon>
        <taxon>Ecdysozoa</taxon>
        <taxon>Arthropoda</taxon>
        <taxon>Hexapoda</taxon>
        <taxon>Insecta</taxon>
        <taxon>Pterygota</taxon>
        <taxon>Neoptera</taxon>
        <taxon>Paraneoptera</taxon>
        <taxon>Thysanoptera</taxon>
        <taxon>Terebrantia</taxon>
        <taxon>Thripoidea</taxon>
        <taxon>Thripidae</taxon>
        <taxon>Frankliniella</taxon>
    </lineage>
</organism>
<dbReference type="PANTHER" id="PTHR31334">
    <property type="entry name" value="SMITH-MAGENIS SYNDROME REGION GENE 8 PROTEIN"/>
    <property type="match status" value="1"/>
</dbReference>
<evidence type="ECO:0000256" key="4">
    <source>
        <dbReference type="ARBA" id="ARBA00023006"/>
    </source>
</evidence>
<keyword evidence="9" id="KW-1185">Reference proteome</keyword>
<evidence type="ECO:0000256" key="1">
    <source>
        <dbReference type="ARBA" id="ARBA00004496"/>
    </source>
</evidence>
<evidence type="ECO:0000256" key="5">
    <source>
        <dbReference type="ARBA" id="ARBA00038137"/>
    </source>
</evidence>
<evidence type="ECO:0000256" key="3">
    <source>
        <dbReference type="ARBA" id="ARBA00022658"/>
    </source>
</evidence>
<feature type="compositionally biased region" description="Polar residues" evidence="6">
    <location>
        <begin position="401"/>
        <end position="418"/>
    </location>
</feature>
<dbReference type="GO" id="GO:0006914">
    <property type="term" value="P:autophagy"/>
    <property type="evidence" value="ECO:0007669"/>
    <property type="project" value="UniProtKB-KW"/>
</dbReference>
<feature type="region of interest" description="Disordered" evidence="6">
    <location>
        <begin position="387"/>
        <end position="479"/>
    </location>
</feature>
<dbReference type="Proteomes" id="UP001219518">
    <property type="component" value="Unassembled WGS sequence"/>
</dbReference>
<keyword evidence="3" id="KW-0344">Guanine-nucleotide releasing factor</keyword>
<accession>A0AAE1GTX3</accession>
<comment type="similarity">
    <text evidence="5">Belongs to the SMCR8 family.</text>
</comment>
<dbReference type="InterPro" id="IPR037520">
    <property type="entry name" value="Folliculin/SMCR8_longin"/>
</dbReference>
<dbReference type="GO" id="GO:0005096">
    <property type="term" value="F:GTPase activator activity"/>
    <property type="evidence" value="ECO:0007669"/>
    <property type="project" value="InterPro"/>
</dbReference>
<reference evidence="8" key="2">
    <citation type="journal article" date="2023" name="BMC Genomics">
        <title>Pest status, molecular evolution, and epigenetic factors derived from the genome assembly of Frankliniella fusca, a thysanopteran phytovirus vector.</title>
        <authorList>
            <person name="Catto M.A."/>
            <person name="Labadie P.E."/>
            <person name="Jacobson A.L."/>
            <person name="Kennedy G.G."/>
            <person name="Srinivasan R."/>
            <person name="Hunt B.G."/>
        </authorList>
    </citation>
    <scope>NUCLEOTIDE SEQUENCE</scope>
    <source>
        <strain evidence="8">PL_HMW_Pooled</strain>
    </source>
</reference>
<dbReference type="GO" id="GO:0005737">
    <property type="term" value="C:cytoplasm"/>
    <property type="evidence" value="ECO:0007669"/>
    <property type="project" value="UniProtKB-SubCell"/>
</dbReference>
<evidence type="ECO:0000259" key="7">
    <source>
        <dbReference type="PROSITE" id="PS51834"/>
    </source>
</evidence>
<evidence type="ECO:0000256" key="2">
    <source>
        <dbReference type="ARBA" id="ARBA00022490"/>
    </source>
</evidence>
<dbReference type="GO" id="GO:0005085">
    <property type="term" value="F:guanyl-nucleotide exchange factor activity"/>
    <property type="evidence" value="ECO:0007669"/>
    <property type="project" value="UniProtKB-KW"/>
</dbReference>
<evidence type="ECO:0000313" key="9">
    <source>
        <dbReference type="Proteomes" id="UP001219518"/>
    </source>
</evidence>
<keyword evidence="4" id="KW-0072">Autophagy</keyword>
<evidence type="ECO:0000256" key="6">
    <source>
        <dbReference type="SAM" id="MobiDB-lite"/>
    </source>
</evidence>
<keyword evidence="2" id="KW-0963">Cytoplasm</keyword>
<feature type="compositionally biased region" description="Low complexity" evidence="6">
    <location>
        <begin position="436"/>
        <end position="448"/>
    </location>
</feature>
<protein>
    <submittedName>
        <fullName evidence="8">Guanine nucleotide exchange protein smcr8a</fullName>
    </submittedName>
</protein>
<sequence length="759" mass="84718">MAVTYADLVAFGFAYVEDNVSANLKKQRLSNKKIPTPRLSSEDMCVCEEEDFIIFAEFSEVKGPVALFTVPSYIQHDEKTDVNSFIMRIMSVDYQANPGGHFCICQDTQTLQTHVSQTRHAYVHYFTLYDLHARGFVRPLCVAYVCSNIQKLSKIFPELRDQFLQLTETIKVNNRQHFRNEILTVLSSMKNMKFSSNDPAIKELSDEDLADITSNMSIHQENSSQQYEEFSFMLKAVEASLENVDYSISAVDHWHKAFTFCDETPGPKEIQGYLNLISSTSYRRQVNLHDNICMLEKQLRPIPVLSPWGIACALSLLLKMLHHFGHCELSATLGCFPSISISQSDSETSNRDTLSSTNAWEAILKPEYLQLLQAISVGAVDASMPSLDDQECDQVEGSSLKEATSGNEGSSSYHSFSDSPVDAVLKPQTDQRNYRTSSIQGSTDSSSDNNVGPNQQSGVFHDSFHTIAGDSVSPSQSECREDFHSILDGGSTPNCISEDTLINSHENGVQYSSKSSSSTSSESFHDILDALHSDDNWSIDSDEETLPLGVAWNHCLWTRHKLTRKSGHRLLKFFWTFRTAAQHVIYSILTGRTLVLTGDSSSERRVQRVMSALSPLIPPLDDSGLRVLRWHQGILVSAHIASYQLIGMCIPERLSIHDMISPRDKNSVTILDVNTESLLGPAYHGHLLAPIGDNVRDFPSDHSLLLFMESVLNGIGSKLQSYKALVAACQNELPSHACRQLNIHGCDADIIRYLSKLTF</sequence>
<dbReference type="PROSITE" id="PS51834">
    <property type="entry name" value="DENN_FLCN_SMCR8"/>
    <property type="match status" value="1"/>
</dbReference>